<evidence type="ECO:0000313" key="8">
    <source>
        <dbReference type="EMBL" id="OAE26452.1"/>
    </source>
</evidence>
<dbReference type="InterPro" id="IPR011074">
    <property type="entry name" value="CRAL/TRIO_N_dom"/>
</dbReference>
<keyword evidence="9" id="KW-1185">Reference proteome</keyword>
<evidence type="ECO:0000256" key="6">
    <source>
        <dbReference type="ARBA" id="ARBA00023136"/>
    </source>
</evidence>
<proteinExistence type="predicted"/>
<sequence>MPYPTKSEDDITEPELEALKKFKGVILARGYHCPQRSSDDFLVRFLRARQLDVKKAATMYGDYVQWRRENNVDSVLQTFKYPELDRVLEAWPQNWHKTDKMGRPVNIQLVSRMKIKDVFRETTEERLLTRALWVWEDLHENKLPACSRAAGRHIGRATVVLDLKDVSVMTFTNVHVRKVLPKMARLFSSYFPEYLGRLIIIHAPVAFKVLWEMLSPFIDEQTQKKIGIYKGDGLEDLLATIDAESLPEACNGINIVGATFIWGASCWNAGQVFRYLLLIDNGIIILPRTIADFHDPGKEKRFRQIYRVISESVGLKSTVDVFSVVIRKRDYNSLDVSSPSKSTLNLSTSRTLGAEDKRYRMVFSRLGFACTVLLCAAFIQTARGTKCRASDSAALLELKEGLSCQEINPNYICPFDSWLPGTDCCVGWQGISCDASGQVTGWRLQGYWNSYLTFQIGRRDSSDKFLTQLSRVTALESIDISFVNFGGAAIPKEWGQLSKLKNFNIEAVKGFGQGGIPKEFGNLKNLQRFYWNTLVPDLLGPGLSSNTGVPKELCKLHNLREFTVFLLPEWSGTLPSCIDGWKSIQTISIKNGDSGNFGGVLKTGGLTGSLPSNLGKLKNLTELSLVGNKFTGSIPTSLGNLSNLITLRLSYNRLHGKVPWSELSKLKSLEWLDLSTNGFYGPLPQPFFPNAFQDLQQLEIDNNNFWGEIPRRLIDLPKINTLRLQHNRFWGLIPSAGPNNVGSPMYYWDVSFNYLSGTLPKLPPSLNYFLAANNSNIQGSIPASYGFLFTLNLANNRLTGSVPDSVKQVQVLDLTGNNFSNYP</sequence>
<dbReference type="Proteomes" id="UP000077202">
    <property type="component" value="Unassembled WGS sequence"/>
</dbReference>
<dbReference type="InterPro" id="IPR013210">
    <property type="entry name" value="LRR_N_plant-typ"/>
</dbReference>
<feature type="domain" description="CRAL-TRIO" evidence="7">
    <location>
        <begin position="83"/>
        <end position="258"/>
    </location>
</feature>
<dbReference type="InterPro" id="IPR036865">
    <property type="entry name" value="CRAL-TRIO_dom_sf"/>
</dbReference>
<keyword evidence="6" id="KW-0472">Membrane</keyword>
<dbReference type="SMART" id="SM00516">
    <property type="entry name" value="SEC14"/>
    <property type="match status" value="1"/>
</dbReference>
<dbReference type="Pfam" id="PF00650">
    <property type="entry name" value="CRAL_TRIO"/>
    <property type="match status" value="1"/>
</dbReference>
<evidence type="ECO:0000313" key="9">
    <source>
        <dbReference type="Proteomes" id="UP000077202"/>
    </source>
</evidence>
<dbReference type="InterPro" id="IPR032675">
    <property type="entry name" value="LRR_dom_sf"/>
</dbReference>
<name>A0A176W1Y9_MARPO</name>
<comment type="caution">
    <text evidence="8">The sequence shown here is derived from an EMBL/GenBank/DDBJ whole genome shotgun (WGS) entry which is preliminary data.</text>
</comment>
<organism evidence="8 9">
    <name type="scientific">Marchantia polymorpha subsp. ruderalis</name>
    <dbReference type="NCBI Taxonomy" id="1480154"/>
    <lineage>
        <taxon>Eukaryota</taxon>
        <taxon>Viridiplantae</taxon>
        <taxon>Streptophyta</taxon>
        <taxon>Embryophyta</taxon>
        <taxon>Marchantiophyta</taxon>
        <taxon>Marchantiopsida</taxon>
        <taxon>Marchantiidae</taxon>
        <taxon>Marchantiales</taxon>
        <taxon>Marchantiaceae</taxon>
        <taxon>Marchantia</taxon>
    </lineage>
</organism>
<dbReference type="Gene3D" id="1.10.8.20">
    <property type="entry name" value="N-terminal domain of phosphatidylinositol transfer protein sec14p"/>
    <property type="match status" value="1"/>
</dbReference>
<keyword evidence="5" id="KW-1133">Transmembrane helix</keyword>
<dbReference type="PANTHER" id="PTHR27008">
    <property type="entry name" value="OS04G0122200 PROTEIN"/>
    <property type="match status" value="1"/>
</dbReference>
<keyword evidence="3" id="KW-0812">Transmembrane</keyword>
<comment type="subcellular location">
    <subcellularLocation>
        <location evidence="1">Membrane</location>
    </subcellularLocation>
</comment>
<evidence type="ECO:0000259" key="7">
    <source>
        <dbReference type="PROSITE" id="PS50191"/>
    </source>
</evidence>
<dbReference type="FunFam" id="3.80.10.10:FF:000383">
    <property type="entry name" value="Leucine-rich repeat receptor protein kinase EMS1"/>
    <property type="match status" value="1"/>
</dbReference>
<dbReference type="Pfam" id="PF13855">
    <property type="entry name" value="LRR_8"/>
    <property type="match status" value="1"/>
</dbReference>
<dbReference type="Gene3D" id="3.40.525.10">
    <property type="entry name" value="CRAL-TRIO lipid binding domain"/>
    <property type="match status" value="1"/>
</dbReference>
<evidence type="ECO:0000256" key="2">
    <source>
        <dbReference type="ARBA" id="ARBA00022614"/>
    </source>
</evidence>
<evidence type="ECO:0000256" key="5">
    <source>
        <dbReference type="ARBA" id="ARBA00022989"/>
    </source>
</evidence>
<dbReference type="InterPro" id="IPR001251">
    <property type="entry name" value="CRAL-TRIO_dom"/>
</dbReference>
<dbReference type="SUPFAM" id="SSF52058">
    <property type="entry name" value="L domain-like"/>
    <property type="match status" value="1"/>
</dbReference>
<dbReference type="InterPro" id="IPR001611">
    <property type="entry name" value="Leu-rich_rpt"/>
</dbReference>
<dbReference type="PANTHER" id="PTHR27008:SF497">
    <property type="entry name" value="OS11G0695000 PROTEIN"/>
    <property type="match status" value="1"/>
</dbReference>
<dbReference type="SUPFAM" id="SSF52087">
    <property type="entry name" value="CRAL/TRIO domain"/>
    <property type="match status" value="1"/>
</dbReference>
<evidence type="ECO:0000256" key="1">
    <source>
        <dbReference type="ARBA" id="ARBA00004370"/>
    </source>
</evidence>
<evidence type="ECO:0000256" key="4">
    <source>
        <dbReference type="ARBA" id="ARBA00022737"/>
    </source>
</evidence>
<dbReference type="SUPFAM" id="SSF52047">
    <property type="entry name" value="RNI-like"/>
    <property type="match status" value="1"/>
</dbReference>
<dbReference type="Pfam" id="PF08263">
    <property type="entry name" value="LRRNT_2"/>
    <property type="match status" value="1"/>
</dbReference>
<reference evidence="8" key="1">
    <citation type="submission" date="2016-03" db="EMBL/GenBank/DDBJ databases">
        <title>Mechanisms controlling the formation of the plant cell surface in tip-growing cells are functionally conserved among land plants.</title>
        <authorList>
            <person name="Honkanen S."/>
            <person name="Jones V.A."/>
            <person name="Morieri G."/>
            <person name="Champion C."/>
            <person name="Hetherington A.J."/>
            <person name="Kelly S."/>
            <person name="Saint-Marcoux D."/>
            <person name="Proust H."/>
            <person name="Prescott H."/>
            <person name="Dolan L."/>
        </authorList>
    </citation>
    <scope>NUCLEOTIDE SEQUENCE [LARGE SCALE GENOMIC DNA]</scope>
    <source>
        <tissue evidence="8">Whole gametophyte</tissue>
    </source>
</reference>
<gene>
    <name evidence="8" type="ORF">AXG93_815s1130</name>
</gene>
<dbReference type="SUPFAM" id="SSF46938">
    <property type="entry name" value="CRAL/TRIO N-terminal domain"/>
    <property type="match status" value="1"/>
</dbReference>
<protein>
    <recommendedName>
        <fullName evidence="7">CRAL-TRIO domain-containing protein</fullName>
    </recommendedName>
</protein>
<dbReference type="CDD" id="cd00170">
    <property type="entry name" value="SEC14"/>
    <property type="match status" value="1"/>
</dbReference>
<dbReference type="Pfam" id="PF00560">
    <property type="entry name" value="LRR_1"/>
    <property type="match status" value="1"/>
</dbReference>
<dbReference type="GO" id="GO:0016020">
    <property type="term" value="C:membrane"/>
    <property type="evidence" value="ECO:0007669"/>
    <property type="project" value="UniProtKB-SubCell"/>
</dbReference>
<evidence type="ECO:0000256" key="3">
    <source>
        <dbReference type="ARBA" id="ARBA00022692"/>
    </source>
</evidence>
<dbReference type="Gene3D" id="3.80.10.10">
    <property type="entry name" value="Ribonuclease Inhibitor"/>
    <property type="match status" value="2"/>
</dbReference>
<accession>A0A176W1Y9</accession>
<dbReference type="PROSITE" id="PS50191">
    <property type="entry name" value="CRAL_TRIO"/>
    <property type="match status" value="1"/>
</dbReference>
<keyword evidence="4" id="KW-0677">Repeat</keyword>
<keyword evidence="2" id="KW-0433">Leucine-rich repeat</keyword>
<dbReference type="Pfam" id="PF03765">
    <property type="entry name" value="CRAL_TRIO_N"/>
    <property type="match status" value="1"/>
</dbReference>
<dbReference type="InterPro" id="IPR051809">
    <property type="entry name" value="Plant_receptor-like_S/T_kinase"/>
</dbReference>
<dbReference type="InterPro" id="IPR036273">
    <property type="entry name" value="CRAL/TRIO_N_dom_sf"/>
</dbReference>
<dbReference type="AlphaFoldDB" id="A0A176W1Y9"/>
<dbReference type="EMBL" id="LVLJ01002167">
    <property type="protein sequence ID" value="OAE26452.1"/>
    <property type="molecule type" value="Genomic_DNA"/>
</dbReference>
<dbReference type="SMART" id="SM01100">
    <property type="entry name" value="CRAL_TRIO_N"/>
    <property type="match status" value="1"/>
</dbReference>